<organism evidence="1 2">
    <name type="scientific">Lasiodiplodia theobromae</name>
    <dbReference type="NCBI Taxonomy" id="45133"/>
    <lineage>
        <taxon>Eukaryota</taxon>
        <taxon>Fungi</taxon>
        <taxon>Dikarya</taxon>
        <taxon>Ascomycota</taxon>
        <taxon>Pezizomycotina</taxon>
        <taxon>Dothideomycetes</taxon>
        <taxon>Dothideomycetes incertae sedis</taxon>
        <taxon>Botryosphaeriales</taxon>
        <taxon>Botryosphaeriaceae</taxon>
        <taxon>Lasiodiplodia</taxon>
    </lineage>
</organism>
<accession>A0A5N5CZA7</accession>
<dbReference type="EMBL" id="VCHE01000125">
    <property type="protein sequence ID" value="KAB2570729.1"/>
    <property type="molecule type" value="Genomic_DNA"/>
</dbReference>
<gene>
    <name evidence="1" type="ORF">DBV05_g10615</name>
</gene>
<dbReference type="Proteomes" id="UP000325902">
    <property type="component" value="Unassembled WGS sequence"/>
</dbReference>
<reference evidence="1 2" key="1">
    <citation type="journal article" date="2019" name="Sci. Rep.">
        <title>A multi-omics analysis of the grapevine pathogen Lasiodiplodia theobromae reveals that temperature affects the expression of virulence- and pathogenicity-related genes.</title>
        <authorList>
            <person name="Felix C."/>
            <person name="Meneses R."/>
            <person name="Goncalves M.F.M."/>
            <person name="Tilleman L."/>
            <person name="Duarte A.S."/>
            <person name="Jorrin-Novo J.V."/>
            <person name="Van de Peer Y."/>
            <person name="Deforce D."/>
            <person name="Van Nieuwerburgh F."/>
            <person name="Esteves A.C."/>
            <person name="Alves A."/>
        </authorList>
    </citation>
    <scope>NUCLEOTIDE SEQUENCE [LARGE SCALE GENOMIC DNA]</scope>
    <source>
        <strain evidence="1 2">LA-SOL3</strain>
    </source>
</reference>
<name>A0A5N5CZA7_9PEZI</name>
<dbReference type="AlphaFoldDB" id="A0A5N5CZA7"/>
<evidence type="ECO:0008006" key="3">
    <source>
        <dbReference type="Google" id="ProtNLM"/>
    </source>
</evidence>
<proteinExistence type="predicted"/>
<evidence type="ECO:0000313" key="2">
    <source>
        <dbReference type="Proteomes" id="UP000325902"/>
    </source>
</evidence>
<comment type="caution">
    <text evidence="1">The sequence shown here is derived from an EMBL/GenBank/DDBJ whole genome shotgun (WGS) entry which is preliminary data.</text>
</comment>
<protein>
    <recommendedName>
        <fullName evidence="3">3-beta hydroxysteroid dehydrogenase/isomerase domain-containing protein</fullName>
    </recommendedName>
</protein>
<sequence>MRDRGDSFFPISFRFQLGQGTNLWDFCYIDNFVHGFFPAASALLRAADAPNFPSDRRVEGEAIKITNIERLPFWGFTRVFEERFSST</sequence>
<keyword evidence="2" id="KW-1185">Reference proteome</keyword>
<evidence type="ECO:0000313" key="1">
    <source>
        <dbReference type="EMBL" id="KAB2570729.1"/>
    </source>
</evidence>